<dbReference type="RefSeq" id="WP_114126160.1">
    <property type="nucleotide sequence ID" value="NZ_QOUI01000004.1"/>
</dbReference>
<dbReference type="EMBL" id="QOUI01000004">
    <property type="protein sequence ID" value="RCK69974.1"/>
    <property type="molecule type" value="Genomic_DNA"/>
</dbReference>
<dbReference type="Pfam" id="PF00389">
    <property type="entry name" value="2-Hacid_dh"/>
    <property type="match status" value="1"/>
</dbReference>
<accession>A0A367YVS5</accession>
<evidence type="ECO:0000259" key="5">
    <source>
        <dbReference type="Pfam" id="PF02826"/>
    </source>
</evidence>
<proteinExistence type="inferred from homology"/>
<dbReference type="GO" id="GO:0030267">
    <property type="term" value="F:glyoxylate reductase (NADPH) activity"/>
    <property type="evidence" value="ECO:0007669"/>
    <property type="project" value="TreeGrafter"/>
</dbReference>
<dbReference type="GO" id="GO:0003714">
    <property type="term" value="F:transcription corepressor activity"/>
    <property type="evidence" value="ECO:0007669"/>
    <property type="project" value="InterPro"/>
</dbReference>
<sequence length="318" mass="33314">MSPRVAVTDHIFADLELETAAAAELGAELESHQVSTEEETLAALTGVDLAFVNFAPVTRRVLAAMAPGAMVVRYGIGYDNVDVDAARELGVRVANVPDYGADTVADHAVTCALLLLRKVVSFDRAIATGGWLSPPDLAPIRAFSATTVGLLGTGRIGLAVADRLRPFGFSVIAHDPFADAEVLRAHGVEPVGVEELFTRSQLLSLHAPATETTRRIVNADTLAVMPPGAALVNTARGALVDTDALLAALDSGRLAGAALDVVEPEPLPAGHPLRGHPGVVLTPHAAFYSEESLRALQRLACEEVLRAGRGEPLRCPVV</sequence>
<evidence type="ECO:0000313" key="7">
    <source>
        <dbReference type="Proteomes" id="UP000252770"/>
    </source>
</evidence>
<dbReference type="AlphaFoldDB" id="A0A367YVS5"/>
<feature type="domain" description="D-isomer specific 2-hydroxyacid dehydrogenase NAD-binding" evidence="5">
    <location>
        <begin position="111"/>
        <end position="286"/>
    </location>
</feature>
<dbReference type="SUPFAM" id="SSF51735">
    <property type="entry name" value="NAD(P)-binding Rossmann-fold domains"/>
    <property type="match status" value="1"/>
</dbReference>
<dbReference type="PANTHER" id="PTHR10996">
    <property type="entry name" value="2-HYDROXYACID DEHYDROGENASE-RELATED"/>
    <property type="match status" value="1"/>
</dbReference>
<reference evidence="6 7" key="1">
    <citation type="submission" date="2018-07" db="EMBL/GenBank/DDBJ databases">
        <title>Desertimonas flava gen. nov. sp. nov.</title>
        <authorList>
            <person name="Liu S."/>
        </authorList>
    </citation>
    <scope>NUCLEOTIDE SEQUENCE [LARGE SCALE GENOMIC DNA]</scope>
    <source>
        <strain evidence="6 7">16Sb5-5</strain>
    </source>
</reference>
<organism evidence="6 7">
    <name type="scientific">Desertihabitans brevis</name>
    <dbReference type="NCBI Taxonomy" id="2268447"/>
    <lineage>
        <taxon>Bacteria</taxon>
        <taxon>Bacillati</taxon>
        <taxon>Actinomycetota</taxon>
        <taxon>Actinomycetes</taxon>
        <taxon>Propionibacteriales</taxon>
        <taxon>Propionibacteriaceae</taxon>
        <taxon>Desertihabitans</taxon>
    </lineage>
</organism>
<dbReference type="InterPro" id="IPR006140">
    <property type="entry name" value="D-isomer_DH_NAD-bd"/>
</dbReference>
<evidence type="ECO:0000256" key="3">
    <source>
        <dbReference type="RuleBase" id="RU003719"/>
    </source>
</evidence>
<evidence type="ECO:0000259" key="4">
    <source>
        <dbReference type="Pfam" id="PF00389"/>
    </source>
</evidence>
<dbReference type="GO" id="GO:0005829">
    <property type="term" value="C:cytosol"/>
    <property type="evidence" value="ECO:0007669"/>
    <property type="project" value="TreeGrafter"/>
</dbReference>
<dbReference type="InterPro" id="IPR043322">
    <property type="entry name" value="CtBP"/>
</dbReference>
<dbReference type="InterPro" id="IPR006139">
    <property type="entry name" value="D-isomer_2_OHA_DH_cat_dom"/>
</dbReference>
<dbReference type="InterPro" id="IPR050223">
    <property type="entry name" value="D-isomer_2-hydroxyacid_DH"/>
</dbReference>
<dbReference type="GO" id="GO:0051287">
    <property type="term" value="F:NAD binding"/>
    <property type="evidence" value="ECO:0007669"/>
    <property type="project" value="InterPro"/>
</dbReference>
<dbReference type="Pfam" id="PF02826">
    <property type="entry name" value="2-Hacid_dh_C"/>
    <property type="match status" value="1"/>
</dbReference>
<keyword evidence="2 3" id="KW-0560">Oxidoreductase</keyword>
<dbReference type="Proteomes" id="UP000252770">
    <property type="component" value="Unassembled WGS sequence"/>
</dbReference>
<dbReference type="Gene3D" id="3.40.50.720">
    <property type="entry name" value="NAD(P)-binding Rossmann-like Domain"/>
    <property type="match status" value="2"/>
</dbReference>
<dbReference type="SUPFAM" id="SSF52283">
    <property type="entry name" value="Formate/glycerate dehydrogenase catalytic domain-like"/>
    <property type="match status" value="1"/>
</dbReference>
<dbReference type="PANTHER" id="PTHR10996:SF283">
    <property type="entry name" value="GLYOXYLATE_HYDROXYPYRUVATE REDUCTASE B"/>
    <property type="match status" value="1"/>
</dbReference>
<dbReference type="CDD" id="cd05299">
    <property type="entry name" value="CtBP_dh"/>
    <property type="match status" value="1"/>
</dbReference>
<evidence type="ECO:0000313" key="6">
    <source>
        <dbReference type="EMBL" id="RCK69974.1"/>
    </source>
</evidence>
<dbReference type="InterPro" id="IPR036291">
    <property type="entry name" value="NAD(P)-bd_dom_sf"/>
</dbReference>
<comment type="similarity">
    <text evidence="1 3">Belongs to the D-isomer specific 2-hydroxyacid dehydrogenase family.</text>
</comment>
<evidence type="ECO:0000256" key="2">
    <source>
        <dbReference type="ARBA" id="ARBA00023002"/>
    </source>
</evidence>
<dbReference type="GO" id="GO:0016618">
    <property type="term" value="F:hydroxypyruvate reductase [NAD(P)H] activity"/>
    <property type="evidence" value="ECO:0007669"/>
    <property type="project" value="TreeGrafter"/>
</dbReference>
<comment type="caution">
    <text evidence="6">The sequence shown here is derived from an EMBL/GenBank/DDBJ whole genome shotgun (WGS) entry which is preliminary data.</text>
</comment>
<keyword evidence="7" id="KW-1185">Reference proteome</keyword>
<name>A0A367YVS5_9ACTN</name>
<protein>
    <submittedName>
        <fullName evidence="6">C-terminal binding protein</fullName>
    </submittedName>
</protein>
<gene>
    <name evidence="6" type="ORF">DT076_08170</name>
</gene>
<feature type="domain" description="D-isomer specific 2-hydroxyacid dehydrogenase catalytic" evidence="4">
    <location>
        <begin position="18"/>
        <end position="317"/>
    </location>
</feature>
<evidence type="ECO:0000256" key="1">
    <source>
        <dbReference type="ARBA" id="ARBA00005854"/>
    </source>
</evidence>